<evidence type="ECO:0000313" key="5">
    <source>
        <dbReference type="Proteomes" id="UP000826651"/>
    </source>
</evidence>
<reference evidence="4 5" key="1">
    <citation type="submission" date="2021-04" db="EMBL/GenBank/DDBJ databases">
        <title>Ruania sp. nov., isolated from sandy soil of mangrove forest.</title>
        <authorList>
            <person name="Ge X."/>
            <person name="Huang R."/>
            <person name="Liu W."/>
        </authorList>
    </citation>
    <scope>NUCLEOTIDE SEQUENCE [LARGE SCALE GENOMIC DNA]</scope>
    <source>
        <strain evidence="4 5">N2-46</strain>
    </source>
</reference>
<name>A0ABS7SDR3_9MICO</name>
<evidence type="ECO:0000256" key="2">
    <source>
        <dbReference type="HAMAP-Rule" id="MF_00338"/>
    </source>
</evidence>
<evidence type="ECO:0000256" key="1">
    <source>
        <dbReference type="ARBA" id="ARBA00010751"/>
    </source>
</evidence>
<dbReference type="Gene3D" id="3.30.110.70">
    <property type="entry name" value="Hypothetical protein apc22750. Chain B"/>
    <property type="match status" value="1"/>
</dbReference>
<feature type="region of interest" description="Disordered" evidence="3">
    <location>
        <begin position="107"/>
        <end position="198"/>
    </location>
</feature>
<dbReference type="PANTHER" id="PTHR34068:SF2">
    <property type="entry name" value="UPF0145 PROTEIN SCO3412"/>
    <property type="match status" value="1"/>
</dbReference>
<dbReference type="PANTHER" id="PTHR34068">
    <property type="entry name" value="UPF0145 PROTEIN YBJQ"/>
    <property type="match status" value="1"/>
</dbReference>
<dbReference type="EMBL" id="JAGSHT010000020">
    <property type="protein sequence ID" value="MBZ2198484.1"/>
    <property type="molecule type" value="Genomic_DNA"/>
</dbReference>
<dbReference type="Proteomes" id="UP000826651">
    <property type="component" value="Unassembled WGS sequence"/>
</dbReference>
<evidence type="ECO:0000313" key="4">
    <source>
        <dbReference type="EMBL" id="MBZ2198484.1"/>
    </source>
</evidence>
<keyword evidence="5" id="KW-1185">Reference proteome</keyword>
<sequence>MIVVTTNEIPGYRIDAVMGEVMGLTVRSANIGQNFVASFRSIGGGEVTEYTRLVYESRQEVMNRMTVEAQRRGANAVIGMRFDTGDIAQAFSEVCAYGTAVYATPIGEDEPGHTKQSVEQAKNPANVAPAPAPNPGQPQAAGYGGASGQPQGGYGQQPGQPGGYGQQPGGYGQQPGQQGPPPAGGYQQPPAGGYQPGY</sequence>
<evidence type="ECO:0000256" key="3">
    <source>
        <dbReference type="SAM" id="MobiDB-lite"/>
    </source>
</evidence>
<dbReference type="InterPro" id="IPR002765">
    <property type="entry name" value="UPF0145_YbjQ-like"/>
</dbReference>
<dbReference type="RefSeq" id="WP_223409348.1">
    <property type="nucleotide sequence ID" value="NZ_JAGSHT010000020.1"/>
</dbReference>
<protein>
    <recommendedName>
        <fullName evidence="2">UPF0145 protein KCQ71_20195</fullName>
    </recommendedName>
</protein>
<accession>A0ABS7SDR3</accession>
<proteinExistence type="inferred from homology"/>
<dbReference type="SUPFAM" id="SSF117782">
    <property type="entry name" value="YbjQ-like"/>
    <property type="match status" value="1"/>
</dbReference>
<dbReference type="Pfam" id="PF01906">
    <property type="entry name" value="YbjQ_1"/>
    <property type="match status" value="1"/>
</dbReference>
<comment type="similarity">
    <text evidence="1 2">Belongs to the UPF0145 family.</text>
</comment>
<dbReference type="InterPro" id="IPR035439">
    <property type="entry name" value="UPF0145_dom_sf"/>
</dbReference>
<gene>
    <name evidence="4" type="ORF">KCQ71_20195</name>
</gene>
<dbReference type="HAMAP" id="MF_00338">
    <property type="entry name" value="UPF0145"/>
    <property type="match status" value="1"/>
</dbReference>
<comment type="caution">
    <text evidence="4">The sequence shown here is derived from an EMBL/GenBank/DDBJ whole genome shotgun (WGS) entry which is preliminary data.</text>
</comment>
<feature type="compositionally biased region" description="Low complexity" evidence="3">
    <location>
        <begin position="184"/>
        <end position="198"/>
    </location>
</feature>
<feature type="compositionally biased region" description="Gly residues" evidence="3">
    <location>
        <begin position="142"/>
        <end position="173"/>
    </location>
</feature>
<organism evidence="4 5">
    <name type="scientific">Occultella gossypii</name>
    <dbReference type="NCBI Taxonomy" id="2800820"/>
    <lineage>
        <taxon>Bacteria</taxon>
        <taxon>Bacillati</taxon>
        <taxon>Actinomycetota</taxon>
        <taxon>Actinomycetes</taxon>
        <taxon>Micrococcales</taxon>
        <taxon>Ruaniaceae</taxon>
        <taxon>Occultella</taxon>
    </lineage>
</organism>